<accession>A0ABZ2Z200</accession>
<keyword evidence="6" id="KW-1185">Reference proteome</keyword>
<dbReference type="EMBL" id="CP150096">
    <property type="protein sequence ID" value="WZN46311.1"/>
    <property type="molecule type" value="Genomic_DNA"/>
</dbReference>
<evidence type="ECO:0000256" key="1">
    <source>
        <dbReference type="ARBA" id="ARBA00023015"/>
    </source>
</evidence>
<dbReference type="SMART" id="SM00342">
    <property type="entry name" value="HTH_ARAC"/>
    <property type="match status" value="1"/>
</dbReference>
<keyword evidence="2" id="KW-0238">DNA-binding</keyword>
<sequence>METAHNIRRAADGALLASLREIDGTADWHRAPLYAVVHLRTGSAVCETGNARFTLHAPVLLFFTPYQEYTFHGEFSGSHLSFHGDFYCIEKHRHEVACNGVLFNNIYTPPFVPLDGEQAASADNYLRLLRDAMAGTDDLAREDLVIAHLKILLIIATRVKSRQIEETLTQLPPDAGPRLQQFHQLLEAHFTQWKKPADYAAAMHITGKALSRLTAKYLSKTPSDLIAERVVQEAKRALHFSHQRVNEIATALGYNDPLYLSRLFRKQTGVSPREFRQQVGVSILV</sequence>
<dbReference type="InterPro" id="IPR018060">
    <property type="entry name" value="HTH_AraC"/>
</dbReference>
<dbReference type="RefSeq" id="WP_341841042.1">
    <property type="nucleotide sequence ID" value="NZ_CP149792.1"/>
</dbReference>
<gene>
    <name evidence="5" type="ORF">WJU22_25790</name>
</gene>
<evidence type="ECO:0000313" key="5">
    <source>
        <dbReference type="EMBL" id="WZN46311.1"/>
    </source>
</evidence>
<feature type="domain" description="HTH araC/xylS-type" evidence="4">
    <location>
        <begin position="180"/>
        <end position="278"/>
    </location>
</feature>
<dbReference type="PANTHER" id="PTHR43280:SF32">
    <property type="entry name" value="TRANSCRIPTIONAL REGULATORY PROTEIN"/>
    <property type="match status" value="1"/>
</dbReference>
<dbReference type="Gene3D" id="1.10.10.60">
    <property type="entry name" value="Homeodomain-like"/>
    <property type="match status" value="1"/>
</dbReference>
<name>A0ABZ2Z200_9BACT</name>
<dbReference type="InterPro" id="IPR009057">
    <property type="entry name" value="Homeodomain-like_sf"/>
</dbReference>
<evidence type="ECO:0000259" key="4">
    <source>
        <dbReference type="PROSITE" id="PS01124"/>
    </source>
</evidence>
<evidence type="ECO:0000256" key="3">
    <source>
        <dbReference type="ARBA" id="ARBA00023163"/>
    </source>
</evidence>
<evidence type="ECO:0000256" key="2">
    <source>
        <dbReference type="ARBA" id="ARBA00023125"/>
    </source>
</evidence>
<organism evidence="5 6">
    <name type="scientific">Chitinophaga caseinilytica</name>
    <dbReference type="NCBI Taxonomy" id="2267521"/>
    <lineage>
        <taxon>Bacteria</taxon>
        <taxon>Pseudomonadati</taxon>
        <taxon>Bacteroidota</taxon>
        <taxon>Chitinophagia</taxon>
        <taxon>Chitinophagales</taxon>
        <taxon>Chitinophagaceae</taxon>
        <taxon>Chitinophaga</taxon>
    </lineage>
</organism>
<dbReference type="Proteomes" id="UP001449657">
    <property type="component" value="Chromosome"/>
</dbReference>
<dbReference type="PANTHER" id="PTHR43280">
    <property type="entry name" value="ARAC-FAMILY TRANSCRIPTIONAL REGULATOR"/>
    <property type="match status" value="1"/>
</dbReference>
<keyword evidence="3" id="KW-0804">Transcription</keyword>
<reference evidence="5 6" key="1">
    <citation type="submission" date="2024-03" db="EMBL/GenBank/DDBJ databases">
        <title>Chitinophaga caseinilytica sp. nov., a casein hydrolysing bacterium isolated from forest soil.</title>
        <authorList>
            <person name="Lee D.S."/>
            <person name="Han D.M."/>
            <person name="Baek J.H."/>
            <person name="Choi D.G."/>
            <person name="Jeon J.H."/>
            <person name="Jeon C.O."/>
        </authorList>
    </citation>
    <scope>NUCLEOTIDE SEQUENCE [LARGE SCALE GENOMIC DNA]</scope>
    <source>
        <strain evidence="5 6">KACC 19118</strain>
    </source>
</reference>
<keyword evidence="1" id="KW-0805">Transcription regulation</keyword>
<dbReference type="SUPFAM" id="SSF46689">
    <property type="entry name" value="Homeodomain-like"/>
    <property type="match status" value="1"/>
</dbReference>
<evidence type="ECO:0000313" key="6">
    <source>
        <dbReference type="Proteomes" id="UP001449657"/>
    </source>
</evidence>
<protein>
    <submittedName>
        <fullName evidence="5">AraC family transcriptional regulator</fullName>
    </submittedName>
</protein>
<proteinExistence type="predicted"/>
<dbReference type="PROSITE" id="PS01124">
    <property type="entry name" value="HTH_ARAC_FAMILY_2"/>
    <property type="match status" value="1"/>
</dbReference>
<dbReference type="Pfam" id="PF12833">
    <property type="entry name" value="HTH_18"/>
    <property type="match status" value="1"/>
</dbReference>